<name>A0A811UTU8_CERCA</name>
<keyword evidence="2" id="KW-1185">Reference proteome</keyword>
<comment type="caution">
    <text evidence="1">The sequence shown here is derived from an EMBL/GenBank/DDBJ whole genome shotgun (WGS) entry which is preliminary data.</text>
</comment>
<proteinExistence type="predicted"/>
<gene>
    <name evidence="1" type="ORF">CCAP1982_LOCUS9892</name>
</gene>
<evidence type="ECO:0000313" key="1">
    <source>
        <dbReference type="EMBL" id="CAD7001395.1"/>
    </source>
</evidence>
<dbReference type="Proteomes" id="UP000606786">
    <property type="component" value="Unassembled WGS sequence"/>
</dbReference>
<feature type="non-terminal residue" evidence="1">
    <location>
        <position position="132"/>
    </location>
</feature>
<accession>A0A811UTU8</accession>
<protein>
    <submittedName>
        <fullName evidence="1">(Mediterranean fruit fly) hypothetical protein</fullName>
    </submittedName>
</protein>
<dbReference type="AlphaFoldDB" id="A0A811UTU8"/>
<evidence type="ECO:0000313" key="2">
    <source>
        <dbReference type="Proteomes" id="UP000606786"/>
    </source>
</evidence>
<dbReference type="EMBL" id="CAJHJT010000023">
    <property type="protein sequence ID" value="CAD7001395.1"/>
    <property type="molecule type" value="Genomic_DNA"/>
</dbReference>
<reference evidence="1" key="1">
    <citation type="submission" date="2020-11" db="EMBL/GenBank/DDBJ databases">
        <authorList>
            <person name="Whitehead M."/>
        </authorList>
    </citation>
    <scope>NUCLEOTIDE SEQUENCE</scope>
    <source>
        <strain evidence="1">EGII</strain>
    </source>
</reference>
<organism evidence="1 2">
    <name type="scientific">Ceratitis capitata</name>
    <name type="common">Mediterranean fruit fly</name>
    <name type="synonym">Tephritis capitata</name>
    <dbReference type="NCBI Taxonomy" id="7213"/>
    <lineage>
        <taxon>Eukaryota</taxon>
        <taxon>Metazoa</taxon>
        <taxon>Ecdysozoa</taxon>
        <taxon>Arthropoda</taxon>
        <taxon>Hexapoda</taxon>
        <taxon>Insecta</taxon>
        <taxon>Pterygota</taxon>
        <taxon>Neoptera</taxon>
        <taxon>Endopterygota</taxon>
        <taxon>Diptera</taxon>
        <taxon>Brachycera</taxon>
        <taxon>Muscomorpha</taxon>
        <taxon>Tephritoidea</taxon>
        <taxon>Tephritidae</taxon>
        <taxon>Ceratitis</taxon>
        <taxon>Ceratitis</taxon>
    </lineage>
</organism>
<sequence>MSQLLFSDIIKSKLKGSARQAIEINCHATSWAEIKTILQNNFGDRRSCEELFDELRSVTFITNTLDFFNDMKTKLHRLNNKLVVILGESEAKSILFCRNPVDLEQAMDILFQAGYAHVGNNNGNGQEFKTHS</sequence>